<dbReference type="EMBL" id="GBXM01077229">
    <property type="protein sequence ID" value="JAH31348.1"/>
    <property type="molecule type" value="Transcribed_RNA"/>
</dbReference>
<proteinExistence type="predicted"/>
<organism evidence="1">
    <name type="scientific">Anguilla anguilla</name>
    <name type="common">European freshwater eel</name>
    <name type="synonym">Muraena anguilla</name>
    <dbReference type="NCBI Taxonomy" id="7936"/>
    <lineage>
        <taxon>Eukaryota</taxon>
        <taxon>Metazoa</taxon>
        <taxon>Chordata</taxon>
        <taxon>Craniata</taxon>
        <taxon>Vertebrata</taxon>
        <taxon>Euteleostomi</taxon>
        <taxon>Actinopterygii</taxon>
        <taxon>Neopterygii</taxon>
        <taxon>Teleostei</taxon>
        <taxon>Anguilliformes</taxon>
        <taxon>Anguillidae</taxon>
        <taxon>Anguilla</taxon>
    </lineage>
</organism>
<reference evidence="1" key="2">
    <citation type="journal article" date="2015" name="Fish Shellfish Immunol.">
        <title>Early steps in the European eel (Anguilla anguilla)-Vibrio vulnificus interaction in the gills: Role of the RtxA13 toxin.</title>
        <authorList>
            <person name="Callol A."/>
            <person name="Pajuelo D."/>
            <person name="Ebbesson L."/>
            <person name="Teles M."/>
            <person name="MacKenzie S."/>
            <person name="Amaro C."/>
        </authorList>
    </citation>
    <scope>NUCLEOTIDE SEQUENCE</scope>
</reference>
<evidence type="ECO:0000313" key="1">
    <source>
        <dbReference type="EMBL" id="JAH31348.1"/>
    </source>
</evidence>
<reference evidence="1" key="1">
    <citation type="submission" date="2014-11" db="EMBL/GenBank/DDBJ databases">
        <authorList>
            <person name="Amaro Gonzalez C."/>
        </authorList>
    </citation>
    <scope>NUCLEOTIDE SEQUENCE</scope>
</reference>
<protein>
    <submittedName>
        <fullName evidence="1">Uncharacterized protein</fullName>
    </submittedName>
</protein>
<accession>A0A0E9RSV6</accession>
<dbReference type="AlphaFoldDB" id="A0A0E9RSV6"/>
<sequence>MTMVVLRVKIIVSFKIYLIKMKFFIKITITVECI</sequence>
<name>A0A0E9RSV6_ANGAN</name>